<dbReference type="HAMAP" id="MF_00122">
    <property type="entry name" value="GatC"/>
    <property type="match status" value="1"/>
</dbReference>
<comment type="catalytic activity">
    <reaction evidence="1">
        <text>L-aspartyl-tRNA(Asn) + L-glutamine + ATP + H2O = L-asparaginyl-tRNA(Asn) + L-glutamate + ADP + phosphate + 2 H(+)</text>
        <dbReference type="Rhea" id="RHEA:14513"/>
        <dbReference type="Rhea" id="RHEA-COMP:9674"/>
        <dbReference type="Rhea" id="RHEA-COMP:9677"/>
        <dbReference type="ChEBI" id="CHEBI:15377"/>
        <dbReference type="ChEBI" id="CHEBI:15378"/>
        <dbReference type="ChEBI" id="CHEBI:29985"/>
        <dbReference type="ChEBI" id="CHEBI:30616"/>
        <dbReference type="ChEBI" id="CHEBI:43474"/>
        <dbReference type="ChEBI" id="CHEBI:58359"/>
        <dbReference type="ChEBI" id="CHEBI:78515"/>
        <dbReference type="ChEBI" id="CHEBI:78516"/>
        <dbReference type="ChEBI" id="CHEBI:456216"/>
    </reaction>
</comment>
<dbReference type="PANTHER" id="PTHR15004:SF0">
    <property type="entry name" value="GLUTAMYL-TRNA(GLN) AMIDOTRANSFERASE SUBUNIT C, MITOCHONDRIAL"/>
    <property type="match status" value="1"/>
</dbReference>
<dbReference type="NCBIfam" id="TIGR00135">
    <property type="entry name" value="gatC"/>
    <property type="match status" value="1"/>
</dbReference>
<dbReference type="GO" id="GO:0050566">
    <property type="term" value="F:asparaginyl-tRNA synthase (glutamine-hydrolyzing) activity"/>
    <property type="evidence" value="ECO:0007669"/>
    <property type="project" value="RHEA"/>
</dbReference>
<dbReference type="Gene3D" id="1.10.20.60">
    <property type="entry name" value="Glu-tRNAGln amidotransferase C subunit, N-terminal domain"/>
    <property type="match status" value="1"/>
</dbReference>
<sequence length="91" mass="10485">MNFDIKKYAHLARIKLSNKEEKKFQKDLEKILDHVAELEKVDVGGVKPVTGGTNLENIFREDIVKNDNLLNPSFPEEEKGYLKVPKVFNND</sequence>
<comment type="similarity">
    <text evidence="1">Belongs to the GatC family.</text>
</comment>
<keyword evidence="1" id="KW-0648">Protein biosynthesis</keyword>
<dbReference type="GO" id="GO:0005524">
    <property type="term" value="F:ATP binding"/>
    <property type="evidence" value="ECO:0007669"/>
    <property type="project" value="UniProtKB-KW"/>
</dbReference>
<comment type="caution">
    <text evidence="2">The sequence shown here is derived from an EMBL/GenBank/DDBJ whole genome shotgun (WGS) entry which is preliminary data.</text>
</comment>
<comment type="subunit">
    <text evidence="1">Heterotrimer of A, B and C subunits.</text>
</comment>
<dbReference type="InterPro" id="IPR036113">
    <property type="entry name" value="Asp/Glu-ADT_sf_sub_c"/>
</dbReference>
<dbReference type="GO" id="GO:0070681">
    <property type="term" value="P:glutaminyl-tRNAGln biosynthesis via transamidation"/>
    <property type="evidence" value="ECO:0007669"/>
    <property type="project" value="TreeGrafter"/>
</dbReference>
<dbReference type="PANTHER" id="PTHR15004">
    <property type="entry name" value="GLUTAMYL-TRNA(GLN) AMIDOTRANSFERASE SUBUNIT C, MITOCHONDRIAL"/>
    <property type="match status" value="1"/>
</dbReference>
<comment type="function">
    <text evidence="1">Allows the formation of correctly charged Asn-tRNA(Asn) or Gln-tRNA(Gln) through the transamidation of misacylated Asp-tRNA(Asn) or Glu-tRNA(Gln) in organisms which lack either or both of asparaginyl-tRNA or glutaminyl-tRNA synthetases. The reaction takes place in the presence of glutamine and ATP through an activated phospho-Asp-tRNA(Asn) or phospho-Glu-tRNA(Gln).</text>
</comment>
<proteinExistence type="inferred from homology"/>
<accession>A0A2H0VG97</accession>
<dbReference type="SUPFAM" id="SSF141000">
    <property type="entry name" value="Glu-tRNAGln amidotransferase C subunit"/>
    <property type="match status" value="1"/>
</dbReference>
<dbReference type="GO" id="GO:0006412">
    <property type="term" value="P:translation"/>
    <property type="evidence" value="ECO:0007669"/>
    <property type="project" value="UniProtKB-UniRule"/>
</dbReference>
<keyword evidence="1" id="KW-0067">ATP-binding</keyword>
<keyword evidence="1 2" id="KW-0436">Ligase</keyword>
<gene>
    <name evidence="1 2" type="primary">gatC</name>
    <name evidence="2" type="ORF">COT89_01490</name>
</gene>
<dbReference type="GO" id="GO:0050567">
    <property type="term" value="F:glutaminyl-tRNA synthase (glutamine-hydrolyzing) activity"/>
    <property type="evidence" value="ECO:0007669"/>
    <property type="project" value="UniProtKB-UniRule"/>
</dbReference>
<dbReference type="GO" id="GO:0006450">
    <property type="term" value="P:regulation of translational fidelity"/>
    <property type="evidence" value="ECO:0007669"/>
    <property type="project" value="InterPro"/>
</dbReference>
<dbReference type="Pfam" id="PF02686">
    <property type="entry name" value="GatC"/>
    <property type="match status" value="1"/>
</dbReference>
<dbReference type="EC" id="6.3.5.-" evidence="1"/>
<dbReference type="EMBL" id="PFAH01000005">
    <property type="protein sequence ID" value="PIR98093.1"/>
    <property type="molecule type" value="Genomic_DNA"/>
</dbReference>
<dbReference type="Proteomes" id="UP000231466">
    <property type="component" value="Unassembled WGS sequence"/>
</dbReference>
<keyword evidence="1" id="KW-0547">Nucleotide-binding</keyword>
<evidence type="ECO:0000256" key="1">
    <source>
        <dbReference type="HAMAP-Rule" id="MF_00122"/>
    </source>
</evidence>
<dbReference type="InterPro" id="IPR003837">
    <property type="entry name" value="GatC"/>
</dbReference>
<dbReference type="AlphaFoldDB" id="A0A2H0VG97"/>
<name>A0A2H0VG97_9BACT</name>
<organism evidence="2 3">
    <name type="scientific">Candidatus Colwellbacteria bacterium CG10_big_fil_rev_8_21_14_0_10_42_22</name>
    <dbReference type="NCBI Taxonomy" id="1974540"/>
    <lineage>
        <taxon>Bacteria</taxon>
        <taxon>Candidatus Colwelliibacteriota</taxon>
    </lineage>
</organism>
<keyword evidence="2" id="KW-0808">Transferase</keyword>
<protein>
    <recommendedName>
        <fullName evidence="1">Aspartyl/glutamyl-tRNA(Asn/Gln) amidotransferase subunit C</fullName>
        <shortName evidence="1">Asp/Glu-ADT subunit C</shortName>
        <ecNumber evidence="1">6.3.5.-</ecNumber>
    </recommendedName>
</protein>
<evidence type="ECO:0000313" key="2">
    <source>
        <dbReference type="EMBL" id="PIR98093.1"/>
    </source>
</evidence>
<reference evidence="3" key="1">
    <citation type="submission" date="2017-09" db="EMBL/GenBank/DDBJ databases">
        <title>Depth-based differentiation of microbial function through sediment-hosted aquifers and enrichment of novel symbionts in the deep terrestrial subsurface.</title>
        <authorList>
            <person name="Probst A.J."/>
            <person name="Ladd B."/>
            <person name="Jarett J.K."/>
            <person name="Geller-Mcgrath D.E."/>
            <person name="Sieber C.M.K."/>
            <person name="Emerson J.B."/>
            <person name="Anantharaman K."/>
            <person name="Thomas B.C."/>
            <person name="Malmstrom R."/>
            <person name="Stieglmeier M."/>
            <person name="Klingl A."/>
            <person name="Woyke T."/>
            <person name="Ryan C.M."/>
            <person name="Banfield J.F."/>
        </authorList>
    </citation>
    <scope>NUCLEOTIDE SEQUENCE [LARGE SCALE GENOMIC DNA]</scope>
</reference>
<evidence type="ECO:0000313" key="3">
    <source>
        <dbReference type="Proteomes" id="UP000231466"/>
    </source>
</evidence>
<dbReference type="GO" id="GO:0016740">
    <property type="term" value="F:transferase activity"/>
    <property type="evidence" value="ECO:0007669"/>
    <property type="project" value="UniProtKB-KW"/>
</dbReference>
<comment type="catalytic activity">
    <reaction evidence="1">
        <text>L-glutamyl-tRNA(Gln) + L-glutamine + ATP + H2O = L-glutaminyl-tRNA(Gln) + L-glutamate + ADP + phosphate + H(+)</text>
        <dbReference type="Rhea" id="RHEA:17521"/>
        <dbReference type="Rhea" id="RHEA-COMP:9681"/>
        <dbReference type="Rhea" id="RHEA-COMP:9684"/>
        <dbReference type="ChEBI" id="CHEBI:15377"/>
        <dbReference type="ChEBI" id="CHEBI:15378"/>
        <dbReference type="ChEBI" id="CHEBI:29985"/>
        <dbReference type="ChEBI" id="CHEBI:30616"/>
        <dbReference type="ChEBI" id="CHEBI:43474"/>
        <dbReference type="ChEBI" id="CHEBI:58359"/>
        <dbReference type="ChEBI" id="CHEBI:78520"/>
        <dbReference type="ChEBI" id="CHEBI:78521"/>
        <dbReference type="ChEBI" id="CHEBI:456216"/>
    </reaction>
</comment>